<gene>
    <name evidence="5" type="ORF">KDA10_00810</name>
</gene>
<dbReference type="CDD" id="cd04186">
    <property type="entry name" value="GT_2_like_c"/>
    <property type="match status" value="1"/>
</dbReference>
<dbReference type="SUPFAM" id="SSF53448">
    <property type="entry name" value="Nucleotide-diphospho-sugar transferases"/>
    <property type="match status" value="1"/>
</dbReference>
<evidence type="ECO:0000256" key="1">
    <source>
        <dbReference type="ARBA" id="ARBA00006739"/>
    </source>
</evidence>
<evidence type="ECO:0000256" key="2">
    <source>
        <dbReference type="ARBA" id="ARBA00022676"/>
    </source>
</evidence>
<evidence type="ECO:0000259" key="4">
    <source>
        <dbReference type="Pfam" id="PF00535"/>
    </source>
</evidence>
<dbReference type="EMBL" id="JAGQNY010000003">
    <property type="protein sequence ID" value="MCA9301892.1"/>
    <property type="molecule type" value="Genomic_DNA"/>
</dbReference>
<dbReference type="GO" id="GO:0016757">
    <property type="term" value="F:glycosyltransferase activity"/>
    <property type="evidence" value="ECO:0007669"/>
    <property type="project" value="UniProtKB-KW"/>
</dbReference>
<evidence type="ECO:0000256" key="3">
    <source>
        <dbReference type="ARBA" id="ARBA00022679"/>
    </source>
</evidence>
<dbReference type="PANTHER" id="PTHR43179">
    <property type="entry name" value="RHAMNOSYLTRANSFERASE WBBL"/>
    <property type="match status" value="1"/>
</dbReference>
<proteinExistence type="inferred from homology"/>
<dbReference type="Proteomes" id="UP000714817">
    <property type="component" value="Unassembled WGS sequence"/>
</dbReference>
<dbReference type="PANTHER" id="PTHR43179:SF12">
    <property type="entry name" value="GALACTOFURANOSYLTRANSFERASE GLFT2"/>
    <property type="match status" value="1"/>
</dbReference>
<reference evidence="5" key="1">
    <citation type="submission" date="2020-04" db="EMBL/GenBank/DDBJ databases">
        <authorList>
            <person name="Zhang T."/>
        </authorList>
    </citation>
    <scope>NUCLEOTIDE SEQUENCE</scope>
    <source>
        <strain evidence="5">HKST-UBA80</strain>
    </source>
</reference>
<dbReference type="AlphaFoldDB" id="A0A955IWA3"/>
<comment type="caution">
    <text evidence="5">The sequence shown here is derived from an EMBL/GenBank/DDBJ whole genome shotgun (WGS) entry which is preliminary data.</text>
</comment>
<sequence>MSNVAVLVINHNGAKYVDGCLKSLNKQTGNDFKTYFFDSGSTDNSLEYVKSKYPEVEVLSFPNLGYTGTYNKGIEVINKKSKYDTYLLLNIDTILDHEAIKEINRIFFMKKDAGIVIPAVLDSNNKIDSIGGKYNFITGTTFGYKNGRMFKRGNNIYKCAWASGCCMAIKREVFEAVGGLDDYFMFYEDVSISWKTLRLGYEIYATNSTYVIHYGGGSKSPKAKAIEMCETNRIRAYRRNFNPIIFYSYLPFLTVFRSALFFYNTKGDTELIKAKMRGLVSGLKYAFRLKEYDQEISMKSSIRLLKRIFEFR</sequence>
<keyword evidence="3" id="KW-0808">Transferase</keyword>
<dbReference type="Gene3D" id="3.90.550.10">
    <property type="entry name" value="Spore Coat Polysaccharide Biosynthesis Protein SpsA, Chain A"/>
    <property type="match status" value="1"/>
</dbReference>
<accession>A0A955IWA3</accession>
<feature type="domain" description="Glycosyltransferase 2-like" evidence="4">
    <location>
        <begin position="6"/>
        <end position="177"/>
    </location>
</feature>
<name>A0A955IWA3_UNCKA</name>
<dbReference type="Pfam" id="PF00535">
    <property type="entry name" value="Glycos_transf_2"/>
    <property type="match status" value="1"/>
</dbReference>
<protein>
    <submittedName>
        <fullName evidence="5">Glycosyltransferase family 2 protein</fullName>
    </submittedName>
</protein>
<evidence type="ECO:0000313" key="5">
    <source>
        <dbReference type="EMBL" id="MCA9301892.1"/>
    </source>
</evidence>
<keyword evidence="2" id="KW-0328">Glycosyltransferase</keyword>
<dbReference type="InterPro" id="IPR001173">
    <property type="entry name" value="Glyco_trans_2-like"/>
</dbReference>
<comment type="similarity">
    <text evidence="1">Belongs to the glycosyltransferase 2 family.</text>
</comment>
<reference evidence="5" key="2">
    <citation type="journal article" date="2021" name="Microbiome">
        <title>Successional dynamics and alternative stable states in a saline activated sludge microbial community over 9 years.</title>
        <authorList>
            <person name="Wang Y."/>
            <person name="Ye J."/>
            <person name="Ju F."/>
            <person name="Liu L."/>
            <person name="Boyd J.A."/>
            <person name="Deng Y."/>
            <person name="Parks D.H."/>
            <person name="Jiang X."/>
            <person name="Yin X."/>
            <person name="Woodcroft B.J."/>
            <person name="Tyson G.W."/>
            <person name="Hugenholtz P."/>
            <person name="Polz M.F."/>
            <person name="Zhang T."/>
        </authorList>
    </citation>
    <scope>NUCLEOTIDE SEQUENCE</scope>
    <source>
        <strain evidence="5">HKST-UBA80</strain>
    </source>
</reference>
<evidence type="ECO:0000313" key="6">
    <source>
        <dbReference type="Proteomes" id="UP000714817"/>
    </source>
</evidence>
<dbReference type="InterPro" id="IPR029044">
    <property type="entry name" value="Nucleotide-diphossugar_trans"/>
</dbReference>
<organism evidence="5 6">
    <name type="scientific">candidate division WWE3 bacterium</name>
    <dbReference type="NCBI Taxonomy" id="2053526"/>
    <lineage>
        <taxon>Bacteria</taxon>
        <taxon>Katanobacteria</taxon>
    </lineage>
</organism>